<reference evidence="6 7" key="1">
    <citation type="submission" date="2011-12" db="EMBL/GenBank/DDBJ databases">
        <title>Complete sequence of Mycobacterium rhodesiae NBB3.</title>
        <authorList>
            <consortium name="US DOE Joint Genome Institute"/>
            <person name="Lucas S."/>
            <person name="Han J."/>
            <person name="Lapidus A."/>
            <person name="Cheng J.-F."/>
            <person name="Goodwin L."/>
            <person name="Pitluck S."/>
            <person name="Peters L."/>
            <person name="Mikhailova N."/>
            <person name="Gu W."/>
            <person name="Detter J.C."/>
            <person name="Han C."/>
            <person name="Tapia R."/>
            <person name="Land M."/>
            <person name="Hauser L."/>
            <person name="Kyrpides N."/>
            <person name="Ivanova N."/>
            <person name="Pagani I."/>
            <person name="Mattes T."/>
            <person name="Holmes A."/>
            <person name="Rutledge P."/>
            <person name="Paulsen I."/>
            <person name="Coleman N."/>
            <person name="Woyke T."/>
        </authorList>
    </citation>
    <scope>NUCLEOTIDE SEQUENCE [LARGE SCALE GENOMIC DNA]</scope>
    <source>
        <strain evidence="6 7">NBB3</strain>
    </source>
</reference>
<dbReference type="InterPro" id="IPR016161">
    <property type="entry name" value="Ald_DH/histidinol_DH"/>
</dbReference>
<dbReference type="InterPro" id="IPR016162">
    <property type="entry name" value="Ald_DH_N"/>
</dbReference>
<feature type="domain" description="Aldehyde dehydrogenase" evidence="5">
    <location>
        <begin position="37"/>
        <end position="498"/>
    </location>
</feature>
<dbReference type="Pfam" id="PF00171">
    <property type="entry name" value="Aldedh"/>
    <property type="match status" value="1"/>
</dbReference>
<comment type="similarity">
    <text evidence="1 4">Belongs to the aldehyde dehydrogenase family.</text>
</comment>
<dbReference type="eggNOG" id="COG1012">
    <property type="taxonomic scope" value="Bacteria"/>
</dbReference>
<dbReference type="Gene3D" id="3.40.309.10">
    <property type="entry name" value="Aldehyde Dehydrogenase, Chain A, domain 2"/>
    <property type="match status" value="1"/>
</dbReference>
<dbReference type="AlphaFoldDB" id="G8RUT8"/>
<evidence type="ECO:0000259" key="5">
    <source>
        <dbReference type="Pfam" id="PF00171"/>
    </source>
</evidence>
<accession>G8RUT8</accession>
<evidence type="ECO:0000256" key="4">
    <source>
        <dbReference type="RuleBase" id="RU003345"/>
    </source>
</evidence>
<evidence type="ECO:0000313" key="6">
    <source>
        <dbReference type="EMBL" id="AEV76678.1"/>
    </source>
</evidence>
<organism evidence="6 7">
    <name type="scientific">Mycolicibacterium rhodesiae (strain NBB3)</name>
    <name type="common">Mycobacterium rhodesiae</name>
    <dbReference type="NCBI Taxonomy" id="710685"/>
    <lineage>
        <taxon>Bacteria</taxon>
        <taxon>Bacillati</taxon>
        <taxon>Actinomycetota</taxon>
        <taxon>Actinomycetes</taxon>
        <taxon>Mycobacteriales</taxon>
        <taxon>Mycobacteriaceae</taxon>
        <taxon>Mycolicibacterium</taxon>
    </lineage>
</organism>
<keyword evidence="7" id="KW-1185">Reference proteome</keyword>
<dbReference type="KEGG" id="mrh:MycrhN_6218"/>
<feature type="active site" evidence="3">
    <location>
        <position position="273"/>
    </location>
</feature>
<gene>
    <name evidence="6" type="ordered locus">MycrhN_6218</name>
</gene>
<dbReference type="GO" id="GO:0016620">
    <property type="term" value="F:oxidoreductase activity, acting on the aldehyde or oxo group of donors, NAD or NADP as acceptor"/>
    <property type="evidence" value="ECO:0007669"/>
    <property type="project" value="InterPro"/>
</dbReference>
<dbReference type="STRING" id="710685.MycrhN_6218"/>
<sequence length="502" mass="53256">MSRRMAMHFDGQQGRSRELMAESSFVDSYDLYIDGSWVEADSGRYDVLNPATEQVIASAPDAGVTQVQQAIGAARNAFESWSAAEAAERSRCLQQLSDALLSRGDEIYALAQAEWGCTANERLIHVDGPAFMVGHAAELAMEPAETPMDAWGAAGTTLLRYEPLGVVAAMTPWNFPHTLNVMKLGAALAAGNTLVLKPSPLTPLAGLALARLIDDETDIPPGVVNVVTPSSVEASRILTLDPRVDMVSFTGSSVVGRDVMAGAATTMKRILLECGGKSASILLDDVDLTDDLLERLLFEGCTLHAGQACILNSRLLVADKLHDDVVDRLAALAGDITVGDPSEAEVGMGPLISRDHLERVEGFVRRAEGDGAKIVAGGGRPKDLDRGFYFEPTVLTDATPESYIAQEEVFGPVLTVMRYRTDDEAVAIANNSAYGLGGAVWGSDVERALAIARRIRTGQISINGTIPGDAPFGGFKQSGIGREGGVMGLRAYMEPKAIGVPA</sequence>
<dbReference type="SUPFAM" id="SSF53720">
    <property type="entry name" value="ALDH-like"/>
    <property type="match status" value="1"/>
</dbReference>
<dbReference type="PROSITE" id="PS00687">
    <property type="entry name" value="ALDEHYDE_DEHYDR_GLU"/>
    <property type="match status" value="1"/>
</dbReference>
<dbReference type="HOGENOM" id="CLU_005391_0_0_11"/>
<dbReference type="InterPro" id="IPR015590">
    <property type="entry name" value="Aldehyde_DH_dom"/>
</dbReference>
<evidence type="ECO:0000256" key="2">
    <source>
        <dbReference type="ARBA" id="ARBA00023002"/>
    </source>
</evidence>
<evidence type="ECO:0000256" key="3">
    <source>
        <dbReference type="PROSITE-ProRule" id="PRU10007"/>
    </source>
</evidence>
<dbReference type="FunFam" id="3.40.605.10:FF:000007">
    <property type="entry name" value="NAD/NADP-dependent betaine aldehyde dehydrogenase"/>
    <property type="match status" value="1"/>
</dbReference>
<dbReference type="CDD" id="cd07089">
    <property type="entry name" value="ALDH_CddD-AldA-like"/>
    <property type="match status" value="1"/>
</dbReference>
<protein>
    <submittedName>
        <fullName evidence="6">NAD-dependent aldehyde dehydrogenase</fullName>
    </submittedName>
</protein>
<dbReference type="Proteomes" id="UP000005442">
    <property type="component" value="Chromosome"/>
</dbReference>
<evidence type="ECO:0000313" key="7">
    <source>
        <dbReference type="Proteomes" id="UP000005442"/>
    </source>
</evidence>
<dbReference type="PATRIC" id="fig|710685.3.peg.6243"/>
<keyword evidence="2 4" id="KW-0560">Oxidoreductase</keyword>
<name>G8RUT8_MYCRN</name>
<dbReference type="PANTHER" id="PTHR42804:SF1">
    <property type="entry name" value="ALDEHYDE DEHYDROGENASE-RELATED"/>
    <property type="match status" value="1"/>
</dbReference>
<dbReference type="Gene3D" id="3.40.605.10">
    <property type="entry name" value="Aldehyde Dehydrogenase, Chain A, domain 1"/>
    <property type="match status" value="1"/>
</dbReference>
<proteinExistence type="inferred from homology"/>
<dbReference type="InterPro" id="IPR016163">
    <property type="entry name" value="Ald_DH_C"/>
</dbReference>
<evidence type="ECO:0000256" key="1">
    <source>
        <dbReference type="ARBA" id="ARBA00009986"/>
    </source>
</evidence>
<dbReference type="InterPro" id="IPR029510">
    <property type="entry name" value="Ald_DH_CS_GLU"/>
</dbReference>
<dbReference type="EMBL" id="CP003169">
    <property type="protein sequence ID" value="AEV76678.1"/>
    <property type="molecule type" value="Genomic_DNA"/>
</dbReference>
<dbReference type="PANTHER" id="PTHR42804">
    <property type="entry name" value="ALDEHYDE DEHYDROGENASE"/>
    <property type="match status" value="1"/>
</dbReference>